<keyword evidence="2" id="KW-1185">Reference proteome</keyword>
<protein>
    <submittedName>
        <fullName evidence="1">Uncharacterized protein</fullName>
    </submittedName>
</protein>
<reference evidence="1 2" key="1">
    <citation type="submission" date="2021-06" db="EMBL/GenBank/DDBJ databases">
        <authorList>
            <person name="Palmer J.M."/>
        </authorList>
    </citation>
    <scope>NUCLEOTIDE SEQUENCE [LARGE SCALE GENOMIC DNA]</scope>
    <source>
        <strain evidence="1 2">GA_2019</strain>
        <tissue evidence="1">Muscle</tissue>
    </source>
</reference>
<proteinExistence type="predicted"/>
<gene>
    <name evidence="1" type="ORF">GOODEAATRI_003046</name>
</gene>
<dbReference type="Proteomes" id="UP001476798">
    <property type="component" value="Unassembled WGS sequence"/>
</dbReference>
<sequence>MPPYQTVLEEEVSNLASLGSDASQPPQTIPTLIPSLQRGKTIRTPGYIRKELLGGGNEGSSRQHIKLAPSKLTLAVAAILHAVYPTPQAWRQIGVYIGFSPSSLSAG</sequence>
<evidence type="ECO:0000313" key="1">
    <source>
        <dbReference type="EMBL" id="MEQ2170704.1"/>
    </source>
</evidence>
<accession>A0ABV0NH38</accession>
<organism evidence="1 2">
    <name type="scientific">Goodea atripinnis</name>
    <dbReference type="NCBI Taxonomy" id="208336"/>
    <lineage>
        <taxon>Eukaryota</taxon>
        <taxon>Metazoa</taxon>
        <taxon>Chordata</taxon>
        <taxon>Craniata</taxon>
        <taxon>Vertebrata</taxon>
        <taxon>Euteleostomi</taxon>
        <taxon>Actinopterygii</taxon>
        <taxon>Neopterygii</taxon>
        <taxon>Teleostei</taxon>
        <taxon>Neoteleostei</taxon>
        <taxon>Acanthomorphata</taxon>
        <taxon>Ovalentaria</taxon>
        <taxon>Atherinomorphae</taxon>
        <taxon>Cyprinodontiformes</taxon>
        <taxon>Goodeidae</taxon>
        <taxon>Goodea</taxon>
    </lineage>
</organism>
<comment type="caution">
    <text evidence="1">The sequence shown here is derived from an EMBL/GenBank/DDBJ whole genome shotgun (WGS) entry which is preliminary data.</text>
</comment>
<dbReference type="EMBL" id="JAHRIO010040094">
    <property type="protein sequence ID" value="MEQ2170704.1"/>
    <property type="molecule type" value="Genomic_DNA"/>
</dbReference>
<evidence type="ECO:0000313" key="2">
    <source>
        <dbReference type="Proteomes" id="UP001476798"/>
    </source>
</evidence>
<name>A0ABV0NH38_9TELE</name>